<dbReference type="SUPFAM" id="SSF56059">
    <property type="entry name" value="Glutathione synthetase ATP-binding domain-like"/>
    <property type="match status" value="1"/>
</dbReference>
<accession>A0A560EJW6</accession>
<organism evidence="1 2">
    <name type="scientific">Nitrospirillum amazonense</name>
    <dbReference type="NCBI Taxonomy" id="28077"/>
    <lineage>
        <taxon>Bacteria</taxon>
        <taxon>Pseudomonadati</taxon>
        <taxon>Pseudomonadota</taxon>
        <taxon>Alphaproteobacteria</taxon>
        <taxon>Rhodospirillales</taxon>
        <taxon>Azospirillaceae</taxon>
        <taxon>Nitrospirillum</taxon>
    </lineage>
</organism>
<name>A0A560EJW6_9PROT</name>
<dbReference type="AlphaFoldDB" id="A0A560EJW6"/>
<dbReference type="Proteomes" id="UP000319859">
    <property type="component" value="Unassembled WGS sequence"/>
</dbReference>
<dbReference type="GO" id="GO:0005737">
    <property type="term" value="C:cytoplasm"/>
    <property type="evidence" value="ECO:0007669"/>
    <property type="project" value="TreeGrafter"/>
</dbReference>
<evidence type="ECO:0000313" key="1">
    <source>
        <dbReference type="EMBL" id="TWB09670.1"/>
    </source>
</evidence>
<dbReference type="PANTHER" id="PTHR21621">
    <property type="entry name" value="RIBOSOMAL PROTEIN S6 MODIFICATION PROTEIN"/>
    <property type="match status" value="1"/>
</dbReference>
<comment type="caution">
    <text evidence="1">The sequence shown here is derived from an EMBL/GenBank/DDBJ whole genome shotgun (WGS) entry which is preliminary data.</text>
</comment>
<dbReference type="GO" id="GO:0018169">
    <property type="term" value="F:ribosomal S6-glutamic acid ligase activity"/>
    <property type="evidence" value="ECO:0007669"/>
    <property type="project" value="TreeGrafter"/>
</dbReference>
<gene>
    <name evidence="1" type="ORF">FBZ89_14015</name>
</gene>
<sequence>MTIVCMGGKDYPQITAVRDKLLARGMPVLIIGPQSPDLSLTVQDGLIALRMGDRTVDVGVLWEQIRIDGILKDTSTESYNRTFALREWKALLANIADAFDGVRINNRRSKLNASSKVRQLVLAAQVGFRVPETLLSNSKAHVHSLHHSGGGVIVKTIGARFAVSPGKPMQPILTREVLPQDLEEIGNAGFSQCPAVYQRKVEKRFEARIVCIGDTILPFKIDSQSKPYARIDWRAGNETLDFTPYAISPEVAQGIRRFMTLSGLDVGHFDFIIDRDTEEYVFLECNLDGNWGWLDRSSEGAVSTAYADMLAARWARSDAATVVASRKTQQFLDVC</sequence>
<proteinExistence type="predicted"/>
<dbReference type="RefSeq" id="WP_145754586.1">
    <property type="nucleotide sequence ID" value="NZ_VITN01000040.1"/>
</dbReference>
<reference evidence="1 2" key="1">
    <citation type="submission" date="2019-06" db="EMBL/GenBank/DDBJ databases">
        <title>Genomic Encyclopedia of Type Strains, Phase IV (KMG-V): Genome sequencing to study the core and pangenomes of soil and plant-associated prokaryotes.</title>
        <authorList>
            <person name="Whitman W."/>
        </authorList>
    </citation>
    <scope>NUCLEOTIDE SEQUENCE [LARGE SCALE GENOMIC DNA]</scope>
    <source>
        <strain evidence="1 2">BR 11880</strain>
    </source>
</reference>
<evidence type="ECO:0000313" key="2">
    <source>
        <dbReference type="Proteomes" id="UP000319859"/>
    </source>
</evidence>
<dbReference type="OrthoDB" id="583309at2"/>
<dbReference type="GO" id="GO:0009432">
    <property type="term" value="P:SOS response"/>
    <property type="evidence" value="ECO:0007669"/>
    <property type="project" value="TreeGrafter"/>
</dbReference>
<dbReference type="Gene3D" id="3.30.470.20">
    <property type="entry name" value="ATP-grasp fold, B domain"/>
    <property type="match status" value="1"/>
</dbReference>
<evidence type="ECO:0008006" key="3">
    <source>
        <dbReference type="Google" id="ProtNLM"/>
    </source>
</evidence>
<dbReference type="PANTHER" id="PTHR21621:SF0">
    <property type="entry name" value="BETA-CITRYLGLUTAMATE SYNTHASE B-RELATED"/>
    <property type="match status" value="1"/>
</dbReference>
<protein>
    <recommendedName>
        <fullName evidence="3">ATP-grasp domain-containing protein</fullName>
    </recommendedName>
</protein>
<dbReference type="EMBL" id="VITN01000040">
    <property type="protein sequence ID" value="TWB09670.1"/>
    <property type="molecule type" value="Genomic_DNA"/>
</dbReference>